<name>A0AAV4MZS5_9ARAC</name>
<comment type="caution">
    <text evidence="1">The sequence shown here is derived from an EMBL/GenBank/DDBJ whole genome shotgun (WGS) entry which is preliminary data.</text>
</comment>
<sequence>MSKLAVQFVDDEVNPIFGAISPKEAQAGING</sequence>
<gene>
    <name evidence="1" type="ORF">CDAR_221761</name>
</gene>
<dbReference type="EMBL" id="BPLQ01001057">
    <property type="protein sequence ID" value="GIX77863.1"/>
    <property type="molecule type" value="Genomic_DNA"/>
</dbReference>
<protein>
    <submittedName>
        <fullName evidence="1">Uncharacterized protein</fullName>
    </submittedName>
</protein>
<organism evidence="1 2">
    <name type="scientific">Caerostris darwini</name>
    <dbReference type="NCBI Taxonomy" id="1538125"/>
    <lineage>
        <taxon>Eukaryota</taxon>
        <taxon>Metazoa</taxon>
        <taxon>Ecdysozoa</taxon>
        <taxon>Arthropoda</taxon>
        <taxon>Chelicerata</taxon>
        <taxon>Arachnida</taxon>
        <taxon>Araneae</taxon>
        <taxon>Araneomorphae</taxon>
        <taxon>Entelegynae</taxon>
        <taxon>Araneoidea</taxon>
        <taxon>Araneidae</taxon>
        <taxon>Caerostris</taxon>
    </lineage>
</organism>
<keyword evidence="2" id="KW-1185">Reference proteome</keyword>
<accession>A0AAV4MZS5</accession>
<dbReference type="AlphaFoldDB" id="A0AAV4MZS5"/>
<evidence type="ECO:0000313" key="2">
    <source>
        <dbReference type="Proteomes" id="UP001054837"/>
    </source>
</evidence>
<reference evidence="1 2" key="1">
    <citation type="submission" date="2021-06" db="EMBL/GenBank/DDBJ databases">
        <title>Caerostris darwini draft genome.</title>
        <authorList>
            <person name="Kono N."/>
            <person name="Arakawa K."/>
        </authorList>
    </citation>
    <scope>NUCLEOTIDE SEQUENCE [LARGE SCALE GENOMIC DNA]</scope>
</reference>
<feature type="non-terminal residue" evidence="1">
    <location>
        <position position="31"/>
    </location>
</feature>
<evidence type="ECO:0000313" key="1">
    <source>
        <dbReference type="EMBL" id="GIX77863.1"/>
    </source>
</evidence>
<dbReference type="Proteomes" id="UP001054837">
    <property type="component" value="Unassembled WGS sequence"/>
</dbReference>
<proteinExistence type="predicted"/>